<protein>
    <recommendedName>
        <fullName evidence="2">Metallo-beta-lactamase domain-containing protein</fullName>
    </recommendedName>
</protein>
<evidence type="ECO:0008006" key="2">
    <source>
        <dbReference type="Google" id="ProtNLM"/>
    </source>
</evidence>
<dbReference type="Pfam" id="PF13483">
    <property type="entry name" value="Lactamase_B_3"/>
    <property type="match status" value="1"/>
</dbReference>
<dbReference type="AlphaFoldDB" id="A0A381VC60"/>
<sequence length="463" mass="53079">MLKTTLIAHASMLIQSNKTTILTDPVWFDYLWEEVNVLCPSIDLDLKKIPPIDVLNISHRHQDHFDVRTLAYLARSSSVLKPDATILAPNDDIIIDVLKELNYKNIVIVEDFKSISIGDVTLTPTPSLNEGDYFPEHGLLVNDGEVTIWNQVDTVVSPEIISYINKLYGRLDFSHSRFLPLLEGNFTHHKTLAIPFEEYSSFLKVAGALKPKFIVPGSAAFRYRDELDFLNRYSFPTTPEQFLADLEEFCPDIKTSTFNSGDIAFISKEGVRIDKQSSDFVRILDDDSNKIIFKPVMEVTPIISIASDSESNSKEMQIIEEFIEGTYLEKLTACDKFDGWRHWQTLYQLEVFDSNGDSKTWNIDFRDKKLRADKKNPGKINLYEGIAASDFVKLINGSTSWDFVGLSGNYRTFSNIYRVGLGTFEFFPIDRPFPLPLLQVFPSNREMDRNKYMKDVLRWKDKA</sequence>
<reference evidence="1" key="1">
    <citation type="submission" date="2018-05" db="EMBL/GenBank/DDBJ databases">
        <authorList>
            <person name="Lanie J.A."/>
            <person name="Ng W.-L."/>
            <person name="Kazmierczak K.M."/>
            <person name="Andrzejewski T.M."/>
            <person name="Davidsen T.M."/>
            <person name="Wayne K.J."/>
            <person name="Tettelin H."/>
            <person name="Glass J.I."/>
            <person name="Rusch D."/>
            <person name="Podicherti R."/>
            <person name="Tsui H.-C.T."/>
            <person name="Winkler M.E."/>
        </authorList>
    </citation>
    <scope>NUCLEOTIDE SEQUENCE</scope>
</reference>
<gene>
    <name evidence="1" type="ORF">METZ01_LOCUS90804</name>
</gene>
<proteinExistence type="predicted"/>
<dbReference type="EMBL" id="UINC01008431">
    <property type="protein sequence ID" value="SVA37950.1"/>
    <property type="molecule type" value="Genomic_DNA"/>
</dbReference>
<accession>A0A381VC60</accession>
<dbReference type="InterPro" id="IPR036866">
    <property type="entry name" value="RibonucZ/Hydroxyglut_hydro"/>
</dbReference>
<dbReference type="Gene3D" id="3.60.15.10">
    <property type="entry name" value="Ribonuclease Z/Hydroxyacylglutathione hydrolase-like"/>
    <property type="match status" value="1"/>
</dbReference>
<dbReference type="InterPro" id="IPR050114">
    <property type="entry name" value="UPF0173_UPF0282_UlaG_hydrolase"/>
</dbReference>
<dbReference type="PANTHER" id="PTHR43546">
    <property type="entry name" value="UPF0173 METAL-DEPENDENT HYDROLASE MJ1163-RELATED"/>
    <property type="match status" value="1"/>
</dbReference>
<organism evidence="1">
    <name type="scientific">marine metagenome</name>
    <dbReference type="NCBI Taxonomy" id="408172"/>
    <lineage>
        <taxon>unclassified sequences</taxon>
        <taxon>metagenomes</taxon>
        <taxon>ecological metagenomes</taxon>
    </lineage>
</organism>
<name>A0A381VC60_9ZZZZ</name>
<evidence type="ECO:0000313" key="1">
    <source>
        <dbReference type="EMBL" id="SVA37950.1"/>
    </source>
</evidence>
<dbReference type="SUPFAM" id="SSF56281">
    <property type="entry name" value="Metallo-hydrolase/oxidoreductase"/>
    <property type="match status" value="1"/>
</dbReference>